<dbReference type="AlphaFoldDB" id="A0A512MGC7"/>
<dbReference type="Proteomes" id="UP000321577">
    <property type="component" value="Unassembled WGS sequence"/>
</dbReference>
<name>A0A512MGC7_9BACT</name>
<accession>A0A512MGC7</accession>
<proteinExistence type="predicted"/>
<keyword evidence="2" id="KW-1185">Reference proteome</keyword>
<reference evidence="1 2" key="1">
    <citation type="submission" date="2019-07" db="EMBL/GenBank/DDBJ databases">
        <title>Whole genome shotgun sequence of Brevifollis gellanilyticus NBRC 108608.</title>
        <authorList>
            <person name="Hosoyama A."/>
            <person name="Uohara A."/>
            <person name="Ohji S."/>
            <person name="Ichikawa N."/>
        </authorList>
    </citation>
    <scope>NUCLEOTIDE SEQUENCE [LARGE SCALE GENOMIC DNA]</scope>
    <source>
        <strain evidence="1 2">NBRC 108608</strain>
    </source>
</reference>
<protein>
    <submittedName>
        <fullName evidence="1">Uncharacterized protein</fullName>
    </submittedName>
</protein>
<evidence type="ECO:0000313" key="1">
    <source>
        <dbReference type="EMBL" id="GEP45797.1"/>
    </source>
</evidence>
<comment type="caution">
    <text evidence="1">The sequence shown here is derived from an EMBL/GenBank/DDBJ whole genome shotgun (WGS) entry which is preliminary data.</text>
</comment>
<sequence>MLAHALLTQVMHTQGNRPFFLGTAHDADAHGDSDKFGEKGDDIQTHGAVYAGDGQGVQGAKVRGEGWLEAYLGLQHRLKTGS</sequence>
<evidence type="ECO:0000313" key="2">
    <source>
        <dbReference type="Proteomes" id="UP000321577"/>
    </source>
</evidence>
<dbReference type="EMBL" id="BKAG01000059">
    <property type="protein sequence ID" value="GEP45797.1"/>
    <property type="molecule type" value="Genomic_DNA"/>
</dbReference>
<organism evidence="1 2">
    <name type="scientific">Brevifollis gellanilyticus</name>
    <dbReference type="NCBI Taxonomy" id="748831"/>
    <lineage>
        <taxon>Bacteria</taxon>
        <taxon>Pseudomonadati</taxon>
        <taxon>Verrucomicrobiota</taxon>
        <taxon>Verrucomicrobiia</taxon>
        <taxon>Verrucomicrobiales</taxon>
        <taxon>Verrucomicrobiaceae</taxon>
    </lineage>
</organism>
<gene>
    <name evidence="1" type="ORF">BGE01nite_50880</name>
</gene>